<evidence type="ECO:0000313" key="1">
    <source>
        <dbReference type="EMBL" id="JAH45643.1"/>
    </source>
</evidence>
<organism evidence="1">
    <name type="scientific">Anguilla anguilla</name>
    <name type="common">European freshwater eel</name>
    <name type="synonym">Muraena anguilla</name>
    <dbReference type="NCBI Taxonomy" id="7936"/>
    <lineage>
        <taxon>Eukaryota</taxon>
        <taxon>Metazoa</taxon>
        <taxon>Chordata</taxon>
        <taxon>Craniata</taxon>
        <taxon>Vertebrata</taxon>
        <taxon>Euteleostomi</taxon>
        <taxon>Actinopterygii</taxon>
        <taxon>Neopterygii</taxon>
        <taxon>Teleostei</taxon>
        <taxon>Anguilliformes</taxon>
        <taxon>Anguillidae</taxon>
        <taxon>Anguilla</taxon>
    </lineage>
</organism>
<accession>A0A0E9SYM6</accession>
<name>A0A0E9SYM6_ANGAN</name>
<proteinExistence type="predicted"/>
<sequence length="31" mass="3419">MKISGSPVTGLGNCFSQSQLYHQACKILLFF</sequence>
<dbReference type="AlphaFoldDB" id="A0A0E9SYM6"/>
<dbReference type="EMBL" id="GBXM01062934">
    <property type="protein sequence ID" value="JAH45643.1"/>
    <property type="molecule type" value="Transcribed_RNA"/>
</dbReference>
<protein>
    <submittedName>
        <fullName evidence="1">Uncharacterized protein</fullName>
    </submittedName>
</protein>
<reference evidence="1" key="1">
    <citation type="submission" date="2014-11" db="EMBL/GenBank/DDBJ databases">
        <authorList>
            <person name="Amaro Gonzalez C."/>
        </authorList>
    </citation>
    <scope>NUCLEOTIDE SEQUENCE</scope>
</reference>
<reference evidence="1" key="2">
    <citation type="journal article" date="2015" name="Fish Shellfish Immunol.">
        <title>Early steps in the European eel (Anguilla anguilla)-Vibrio vulnificus interaction in the gills: Role of the RtxA13 toxin.</title>
        <authorList>
            <person name="Callol A."/>
            <person name="Pajuelo D."/>
            <person name="Ebbesson L."/>
            <person name="Teles M."/>
            <person name="MacKenzie S."/>
            <person name="Amaro C."/>
        </authorList>
    </citation>
    <scope>NUCLEOTIDE SEQUENCE</scope>
</reference>